<sequence length="15" mass="1620">MPVSSFGTGRNVQCH</sequence>
<keyword evidence="2" id="KW-1185">Reference proteome</keyword>
<organism evidence="1 2">
    <name type="scientific">Pyronema omphalodes (strain CBS 100304)</name>
    <name type="common">Pyronema confluens</name>
    <dbReference type="NCBI Taxonomy" id="1076935"/>
    <lineage>
        <taxon>Eukaryota</taxon>
        <taxon>Fungi</taxon>
        <taxon>Dikarya</taxon>
        <taxon>Ascomycota</taxon>
        <taxon>Pezizomycotina</taxon>
        <taxon>Pezizomycetes</taxon>
        <taxon>Pezizales</taxon>
        <taxon>Pyronemataceae</taxon>
        <taxon>Pyronema</taxon>
    </lineage>
</organism>
<name>U4LCA8_PYROM</name>
<evidence type="ECO:0000313" key="1">
    <source>
        <dbReference type="EMBL" id="CCX16471.1"/>
    </source>
</evidence>
<protein>
    <submittedName>
        <fullName evidence="1">Uncharacterized protein</fullName>
    </submittedName>
</protein>
<accession>U4LCA8</accession>
<evidence type="ECO:0000313" key="2">
    <source>
        <dbReference type="Proteomes" id="UP000018144"/>
    </source>
</evidence>
<dbReference type="Proteomes" id="UP000018144">
    <property type="component" value="Unassembled WGS sequence"/>
</dbReference>
<dbReference type="EMBL" id="HF936418">
    <property type="protein sequence ID" value="CCX16471.1"/>
    <property type="molecule type" value="Genomic_DNA"/>
</dbReference>
<reference evidence="1 2" key="1">
    <citation type="journal article" date="2013" name="PLoS Genet.">
        <title>The genome and development-dependent transcriptomes of Pyronema confluens: a window into fungal evolution.</title>
        <authorList>
            <person name="Traeger S."/>
            <person name="Altegoer F."/>
            <person name="Freitag M."/>
            <person name="Gabaldon T."/>
            <person name="Kempken F."/>
            <person name="Kumar A."/>
            <person name="Marcet-Houben M."/>
            <person name="Poggeler S."/>
            <person name="Stajich J.E."/>
            <person name="Nowrousian M."/>
        </authorList>
    </citation>
    <scope>NUCLEOTIDE SEQUENCE [LARGE SCALE GENOMIC DNA]</scope>
    <source>
        <strain evidence="2">CBS 100304</strain>
        <tissue evidence="1">Vegetative mycelium</tissue>
    </source>
</reference>
<proteinExistence type="predicted"/>
<gene>
    <name evidence="1" type="ORF">PCON_03114</name>
</gene>